<feature type="domain" description="HTH cro/C1-type" evidence="1">
    <location>
        <begin position="19"/>
        <end position="66"/>
    </location>
</feature>
<protein>
    <recommendedName>
        <fullName evidence="1">HTH cro/C1-type domain-containing protein</fullName>
    </recommendedName>
</protein>
<keyword evidence="3" id="KW-1185">Reference proteome</keyword>
<reference evidence="2" key="2">
    <citation type="submission" date="2023-01" db="EMBL/GenBank/DDBJ databases">
        <authorList>
            <person name="Sun Q."/>
            <person name="Evtushenko L."/>
        </authorList>
    </citation>
    <scope>NUCLEOTIDE SEQUENCE</scope>
    <source>
        <strain evidence="2">VKM Ac-1246</strain>
    </source>
</reference>
<evidence type="ECO:0000313" key="3">
    <source>
        <dbReference type="Proteomes" id="UP001142292"/>
    </source>
</evidence>
<dbReference type="Pfam" id="PF17765">
    <property type="entry name" value="MLTR_LBD"/>
    <property type="match status" value="1"/>
</dbReference>
<dbReference type="Gene3D" id="1.10.260.40">
    <property type="entry name" value="lambda repressor-like DNA-binding domains"/>
    <property type="match status" value="1"/>
</dbReference>
<proteinExistence type="predicted"/>
<dbReference type="Proteomes" id="UP001142292">
    <property type="component" value="Unassembled WGS sequence"/>
</dbReference>
<dbReference type="SUPFAM" id="SSF47413">
    <property type="entry name" value="lambda repressor-like DNA-binding domains"/>
    <property type="match status" value="1"/>
</dbReference>
<evidence type="ECO:0000313" key="2">
    <source>
        <dbReference type="EMBL" id="GLJ70431.1"/>
    </source>
</evidence>
<sequence length="135" mass="15067">MHPEDVGLPLYGDRRRVPGLRREELAQLAGVSISHYTRLGQGQYANISIEVIDAVGRVLRLRAEEREYLHNLVRPPSTASRTRSGAELRTLRHLVDSMTAAPAYITGRYGNALAWNRMTALVLCDFDAVAPGRRT</sequence>
<dbReference type="Pfam" id="PF13560">
    <property type="entry name" value="HTH_31"/>
    <property type="match status" value="1"/>
</dbReference>
<dbReference type="PROSITE" id="PS50943">
    <property type="entry name" value="HTH_CROC1"/>
    <property type="match status" value="1"/>
</dbReference>
<reference evidence="2" key="1">
    <citation type="journal article" date="2014" name="Int. J. Syst. Evol. Microbiol.">
        <title>Complete genome of a new Firmicutes species belonging to the dominant human colonic microbiota ('Ruminococcus bicirculans') reveals two chromosomes and a selective capacity to utilize plant glucans.</title>
        <authorList>
            <consortium name="NISC Comparative Sequencing Program"/>
            <person name="Wegmann U."/>
            <person name="Louis P."/>
            <person name="Goesmann A."/>
            <person name="Henrissat B."/>
            <person name="Duncan S.H."/>
            <person name="Flint H.J."/>
        </authorList>
    </citation>
    <scope>NUCLEOTIDE SEQUENCE</scope>
    <source>
        <strain evidence="2">VKM Ac-1246</strain>
    </source>
</reference>
<comment type="caution">
    <text evidence="2">The sequence shown here is derived from an EMBL/GenBank/DDBJ whole genome shotgun (WGS) entry which is preliminary data.</text>
</comment>
<dbReference type="InterPro" id="IPR001387">
    <property type="entry name" value="Cro/C1-type_HTH"/>
</dbReference>
<accession>A0ABQ5T2T3</accession>
<dbReference type="InterPro" id="IPR041413">
    <property type="entry name" value="MLTR_LBD"/>
</dbReference>
<dbReference type="CDD" id="cd00093">
    <property type="entry name" value="HTH_XRE"/>
    <property type="match status" value="1"/>
</dbReference>
<gene>
    <name evidence="2" type="ORF">GCM10017579_44670</name>
</gene>
<organism evidence="2 3">
    <name type="scientific">Nocardioides luteus</name>
    <dbReference type="NCBI Taxonomy" id="1844"/>
    <lineage>
        <taxon>Bacteria</taxon>
        <taxon>Bacillati</taxon>
        <taxon>Actinomycetota</taxon>
        <taxon>Actinomycetes</taxon>
        <taxon>Propionibacteriales</taxon>
        <taxon>Nocardioidaceae</taxon>
        <taxon>Nocardioides</taxon>
    </lineage>
</organism>
<evidence type="ECO:0000259" key="1">
    <source>
        <dbReference type="PROSITE" id="PS50943"/>
    </source>
</evidence>
<dbReference type="Gene3D" id="3.30.450.180">
    <property type="match status" value="1"/>
</dbReference>
<dbReference type="EMBL" id="BSEL01000012">
    <property type="protein sequence ID" value="GLJ70431.1"/>
    <property type="molecule type" value="Genomic_DNA"/>
</dbReference>
<dbReference type="PANTHER" id="PTHR35010">
    <property type="entry name" value="BLL4672 PROTEIN-RELATED"/>
    <property type="match status" value="1"/>
</dbReference>
<dbReference type="InterPro" id="IPR010982">
    <property type="entry name" value="Lambda_DNA-bd_dom_sf"/>
</dbReference>
<name>A0ABQ5T2T3_9ACTN</name>
<dbReference type="PANTHER" id="PTHR35010:SF2">
    <property type="entry name" value="BLL4672 PROTEIN"/>
    <property type="match status" value="1"/>
</dbReference>